<evidence type="ECO:0000313" key="1">
    <source>
        <dbReference type="EMBL" id="KIG11555.1"/>
    </source>
</evidence>
<sequence>MVQRSYRLDDVTNYFEFAELPMLEFDYSEAVVDPTLYEINDPGTLRNLPSGVDGRMHRFVDLDGEGLPGVITEAAGTWYFKRGLGDRRFGPMVALPSRPSTLGATSRKLESARATEGC</sequence>
<dbReference type="EMBL" id="JMCC02000243">
    <property type="protein sequence ID" value="KIG11555.1"/>
    <property type="molecule type" value="Genomic_DNA"/>
</dbReference>
<reference evidence="1 2" key="1">
    <citation type="submission" date="2014-12" db="EMBL/GenBank/DDBJ databases">
        <title>Genome assembly of Enhygromyxa salina DSM 15201.</title>
        <authorList>
            <person name="Sharma G."/>
            <person name="Subramanian S."/>
        </authorList>
    </citation>
    <scope>NUCLEOTIDE SEQUENCE [LARGE SCALE GENOMIC DNA]</scope>
    <source>
        <strain evidence="1 2">DSM 15201</strain>
    </source>
</reference>
<gene>
    <name evidence="1" type="ORF">DB30_03291</name>
</gene>
<dbReference type="Proteomes" id="UP000031599">
    <property type="component" value="Unassembled WGS sequence"/>
</dbReference>
<name>A0A0C2CP95_9BACT</name>
<protein>
    <submittedName>
        <fullName evidence="1">Insecticidal toxin complex protein</fullName>
    </submittedName>
</protein>
<evidence type="ECO:0000313" key="2">
    <source>
        <dbReference type="Proteomes" id="UP000031599"/>
    </source>
</evidence>
<dbReference type="RefSeq" id="WP_052559482.1">
    <property type="nucleotide sequence ID" value="NZ_JMCC02000243.1"/>
</dbReference>
<comment type="caution">
    <text evidence="1">The sequence shown here is derived from an EMBL/GenBank/DDBJ whole genome shotgun (WGS) entry which is preliminary data.</text>
</comment>
<dbReference type="AlphaFoldDB" id="A0A0C2CP95"/>
<organism evidence="1 2">
    <name type="scientific">Enhygromyxa salina</name>
    <dbReference type="NCBI Taxonomy" id="215803"/>
    <lineage>
        <taxon>Bacteria</taxon>
        <taxon>Pseudomonadati</taxon>
        <taxon>Myxococcota</taxon>
        <taxon>Polyangia</taxon>
        <taxon>Nannocystales</taxon>
        <taxon>Nannocystaceae</taxon>
        <taxon>Enhygromyxa</taxon>
    </lineage>
</organism>
<proteinExistence type="predicted"/>
<accession>A0A0C2CP95</accession>